<protein>
    <submittedName>
        <fullName evidence="5">Uncharacterized protein</fullName>
    </submittedName>
</protein>
<name>A0A540KGW0_MALBA</name>
<reference evidence="5 6" key="1">
    <citation type="journal article" date="2019" name="G3 (Bethesda)">
        <title>Sequencing of a Wild Apple (Malus baccata) Genome Unravels the Differences Between Cultivated and Wild Apple Species Regarding Disease Resistance and Cold Tolerance.</title>
        <authorList>
            <person name="Chen X."/>
        </authorList>
    </citation>
    <scope>NUCLEOTIDE SEQUENCE [LARGE SCALE GENOMIC DNA]</scope>
    <source>
        <strain evidence="6">cv. Shandingzi</strain>
        <tissue evidence="5">Leaves</tissue>
    </source>
</reference>
<sequence length="73" mass="8001">MTETAGIMLSCAWKPEWNKLPAIEQARLKVRQGVMMIGMVQADVVNPDTGLGVNRDGLEIREIVLRGGCMMLG</sequence>
<evidence type="ECO:0000313" key="6">
    <source>
        <dbReference type="Proteomes" id="UP000315295"/>
    </source>
</evidence>
<dbReference type="GO" id="GO:0016874">
    <property type="term" value="F:ligase activity"/>
    <property type="evidence" value="ECO:0007669"/>
    <property type="project" value="UniProtKB-KW"/>
</dbReference>
<accession>A0A540KGW0</accession>
<keyword evidence="6" id="KW-1185">Reference proteome</keyword>
<keyword evidence="4" id="KW-0067">ATP-binding</keyword>
<dbReference type="AlphaFoldDB" id="A0A540KGW0"/>
<evidence type="ECO:0000256" key="2">
    <source>
        <dbReference type="ARBA" id="ARBA00022598"/>
    </source>
</evidence>
<gene>
    <name evidence="5" type="ORF">C1H46_041228</name>
</gene>
<keyword evidence="2" id="KW-0436">Ligase</keyword>
<dbReference type="PANTHER" id="PTHR43859">
    <property type="entry name" value="ACYL-ACTIVATING ENZYME"/>
    <property type="match status" value="1"/>
</dbReference>
<comment type="similarity">
    <text evidence="1">Belongs to the ATP-dependent AMP-binding enzyme family.</text>
</comment>
<evidence type="ECO:0000256" key="3">
    <source>
        <dbReference type="ARBA" id="ARBA00022741"/>
    </source>
</evidence>
<dbReference type="STRING" id="106549.A0A540KGW0"/>
<dbReference type="EMBL" id="VIEB01001315">
    <property type="protein sequence ID" value="TQD73242.1"/>
    <property type="molecule type" value="Genomic_DNA"/>
</dbReference>
<dbReference type="GO" id="GO:0005524">
    <property type="term" value="F:ATP binding"/>
    <property type="evidence" value="ECO:0007669"/>
    <property type="project" value="UniProtKB-KW"/>
</dbReference>
<evidence type="ECO:0000313" key="5">
    <source>
        <dbReference type="EMBL" id="TQD73242.1"/>
    </source>
</evidence>
<organism evidence="5 6">
    <name type="scientific">Malus baccata</name>
    <name type="common">Siberian crab apple</name>
    <name type="synonym">Pyrus baccata</name>
    <dbReference type="NCBI Taxonomy" id="106549"/>
    <lineage>
        <taxon>Eukaryota</taxon>
        <taxon>Viridiplantae</taxon>
        <taxon>Streptophyta</taxon>
        <taxon>Embryophyta</taxon>
        <taxon>Tracheophyta</taxon>
        <taxon>Spermatophyta</taxon>
        <taxon>Magnoliopsida</taxon>
        <taxon>eudicotyledons</taxon>
        <taxon>Gunneridae</taxon>
        <taxon>Pentapetalae</taxon>
        <taxon>rosids</taxon>
        <taxon>fabids</taxon>
        <taxon>Rosales</taxon>
        <taxon>Rosaceae</taxon>
        <taxon>Amygdaloideae</taxon>
        <taxon>Maleae</taxon>
        <taxon>Malus</taxon>
    </lineage>
</organism>
<dbReference type="Proteomes" id="UP000315295">
    <property type="component" value="Unassembled WGS sequence"/>
</dbReference>
<evidence type="ECO:0000256" key="1">
    <source>
        <dbReference type="ARBA" id="ARBA00006432"/>
    </source>
</evidence>
<comment type="caution">
    <text evidence="5">The sequence shown here is derived from an EMBL/GenBank/DDBJ whole genome shotgun (WGS) entry which is preliminary data.</text>
</comment>
<keyword evidence="3" id="KW-0547">Nucleotide-binding</keyword>
<evidence type="ECO:0000256" key="4">
    <source>
        <dbReference type="ARBA" id="ARBA00022840"/>
    </source>
</evidence>
<proteinExistence type="inferred from homology"/>
<dbReference type="PANTHER" id="PTHR43859:SF57">
    <property type="entry name" value="ACYL-ACTIVATING ENZYME 8-RELATED"/>
    <property type="match status" value="1"/>
</dbReference>